<proteinExistence type="predicted"/>
<sequence>MAKDYDAFFSSMAAIFVLFTAMISPTVAVIIALLALVGFSTYKLSFNKDKGWTKSVATGIIASVIIILDFTAIHDILKGSQNTYVWEYLTLILSVLLIALFIPVLRKAK</sequence>
<reference evidence="2 3" key="1">
    <citation type="journal article" date="2016" name="Nat. Commun.">
        <title>Thousands of microbial genomes shed light on interconnected biogeochemical processes in an aquifer system.</title>
        <authorList>
            <person name="Anantharaman K."/>
            <person name="Brown C.T."/>
            <person name="Hug L.A."/>
            <person name="Sharon I."/>
            <person name="Castelle C.J."/>
            <person name="Probst A.J."/>
            <person name="Thomas B.C."/>
            <person name="Singh A."/>
            <person name="Wilkins M.J."/>
            <person name="Karaoz U."/>
            <person name="Brodie E.L."/>
            <person name="Williams K.H."/>
            <person name="Hubbard S.S."/>
            <person name="Banfield J.F."/>
        </authorList>
    </citation>
    <scope>NUCLEOTIDE SEQUENCE [LARGE SCALE GENOMIC DNA]</scope>
</reference>
<keyword evidence="1" id="KW-0812">Transmembrane</keyword>
<feature type="transmembrane region" description="Helical" evidence="1">
    <location>
        <begin position="51"/>
        <end position="73"/>
    </location>
</feature>
<organism evidence="2 3">
    <name type="scientific">Candidatus Woesebacteria bacterium RIFCSPHIGHO2_01_FULL_38_26b</name>
    <dbReference type="NCBI Taxonomy" id="1802491"/>
    <lineage>
        <taxon>Bacteria</taxon>
        <taxon>Candidatus Woeseibacteriota</taxon>
    </lineage>
</organism>
<dbReference type="AlphaFoldDB" id="A0A1F7XZZ2"/>
<keyword evidence="1" id="KW-0472">Membrane</keyword>
<name>A0A1F7XZZ2_9BACT</name>
<evidence type="ECO:0000313" key="2">
    <source>
        <dbReference type="EMBL" id="OGM19855.1"/>
    </source>
</evidence>
<protein>
    <submittedName>
        <fullName evidence="2">Uncharacterized protein</fullName>
    </submittedName>
</protein>
<dbReference type="EMBL" id="MGGD01000053">
    <property type="protein sequence ID" value="OGM19855.1"/>
    <property type="molecule type" value="Genomic_DNA"/>
</dbReference>
<comment type="caution">
    <text evidence="2">The sequence shown here is derived from an EMBL/GenBank/DDBJ whole genome shotgun (WGS) entry which is preliminary data.</text>
</comment>
<dbReference type="Proteomes" id="UP000176741">
    <property type="component" value="Unassembled WGS sequence"/>
</dbReference>
<evidence type="ECO:0000256" key="1">
    <source>
        <dbReference type="SAM" id="Phobius"/>
    </source>
</evidence>
<feature type="transmembrane region" description="Helical" evidence="1">
    <location>
        <begin position="12"/>
        <end position="39"/>
    </location>
</feature>
<feature type="transmembrane region" description="Helical" evidence="1">
    <location>
        <begin position="85"/>
        <end position="105"/>
    </location>
</feature>
<keyword evidence="1" id="KW-1133">Transmembrane helix</keyword>
<gene>
    <name evidence="2" type="ORF">A2771_01940</name>
</gene>
<accession>A0A1F7XZZ2</accession>
<evidence type="ECO:0000313" key="3">
    <source>
        <dbReference type="Proteomes" id="UP000176741"/>
    </source>
</evidence>